<dbReference type="Pfam" id="PF03572">
    <property type="entry name" value="Peptidase_S41"/>
    <property type="match status" value="1"/>
</dbReference>
<dbReference type="SUPFAM" id="SSF52096">
    <property type="entry name" value="ClpP/crotonase"/>
    <property type="match status" value="1"/>
</dbReference>
<dbReference type="EMBL" id="LCPV01000032">
    <property type="protein sequence ID" value="KKW06551.1"/>
    <property type="molecule type" value="Genomic_DNA"/>
</dbReference>
<dbReference type="PANTHER" id="PTHR32060:SF30">
    <property type="entry name" value="CARBOXY-TERMINAL PROCESSING PROTEASE CTPA"/>
    <property type="match status" value="1"/>
</dbReference>
<comment type="caution">
    <text evidence="8">The sequence shown here is derived from an EMBL/GenBank/DDBJ whole genome shotgun (WGS) entry which is preliminary data.</text>
</comment>
<dbReference type="NCBIfam" id="TIGR00225">
    <property type="entry name" value="prc"/>
    <property type="match status" value="1"/>
</dbReference>
<dbReference type="InterPro" id="IPR029045">
    <property type="entry name" value="ClpP/crotonase-like_dom_sf"/>
</dbReference>
<dbReference type="InterPro" id="IPR001478">
    <property type="entry name" value="PDZ"/>
</dbReference>
<dbReference type="InterPro" id="IPR005151">
    <property type="entry name" value="Tail-specific_protease"/>
</dbReference>
<dbReference type="Proteomes" id="UP000034589">
    <property type="component" value="Unassembled WGS sequence"/>
</dbReference>
<dbReference type="PANTHER" id="PTHR32060">
    <property type="entry name" value="TAIL-SPECIFIC PROTEASE"/>
    <property type="match status" value="1"/>
</dbReference>
<evidence type="ECO:0000313" key="8">
    <source>
        <dbReference type="EMBL" id="KKW06551.1"/>
    </source>
</evidence>
<organism evidence="8 9">
    <name type="scientific">Candidatus Kaiserbacteria bacterium GW2011_GWC2_49_12</name>
    <dbReference type="NCBI Taxonomy" id="1618675"/>
    <lineage>
        <taxon>Bacteria</taxon>
        <taxon>Candidatus Kaiseribacteriota</taxon>
    </lineage>
</organism>
<dbReference type="GO" id="GO:0008236">
    <property type="term" value="F:serine-type peptidase activity"/>
    <property type="evidence" value="ECO:0007669"/>
    <property type="project" value="UniProtKB-KW"/>
</dbReference>
<dbReference type="CDD" id="cd07560">
    <property type="entry name" value="Peptidase_S41_CPP"/>
    <property type="match status" value="1"/>
</dbReference>
<evidence type="ECO:0000256" key="3">
    <source>
        <dbReference type="ARBA" id="ARBA00022801"/>
    </source>
</evidence>
<dbReference type="Gene3D" id="3.90.226.10">
    <property type="entry name" value="2-enoyl-CoA Hydratase, Chain A, domain 1"/>
    <property type="match status" value="1"/>
</dbReference>
<reference evidence="8 9" key="1">
    <citation type="journal article" date="2015" name="Nature">
        <title>rRNA introns, odd ribosomes, and small enigmatic genomes across a large radiation of phyla.</title>
        <authorList>
            <person name="Brown C.T."/>
            <person name="Hug L.A."/>
            <person name="Thomas B.C."/>
            <person name="Sharon I."/>
            <person name="Castelle C.J."/>
            <person name="Singh A."/>
            <person name="Wilkins M.J."/>
            <person name="Williams K.H."/>
            <person name="Banfield J.F."/>
        </authorList>
    </citation>
    <scope>NUCLEOTIDE SEQUENCE [LARGE SCALE GENOMIC DNA]</scope>
</reference>
<dbReference type="CDD" id="cd06782">
    <property type="entry name" value="cpPDZ_CPP-like"/>
    <property type="match status" value="1"/>
</dbReference>
<evidence type="ECO:0000256" key="4">
    <source>
        <dbReference type="ARBA" id="ARBA00022825"/>
    </source>
</evidence>
<dbReference type="Pfam" id="PF17820">
    <property type="entry name" value="PDZ_6"/>
    <property type="match status" value="1"/>
</dbReference>
<dbReference type="InterPro" id="IPR036034">
    <property type="entry name" value="PDZ_sf"/>
</dbReference>
<feature type="domain" description="PDZ" evidence="7">
    <location>
        <begin position="118"/>
        <end position="186"/>
    </location>
</feature>
<dbReference type="GO" id="GO:0004175">
    <property type="term" value="F:endopeptidase activity"/>
    <property type="evidence" value="ECO:0007669"/>
    <property type="project" value="TreeGrafter"/>
</dbReference>
<keyword evidence="2 5" id="KW-0645">Protease</keyword>
<evidence type="ECO:0000256" key="6">
    <source>
        <dbReference type="SAM" id="Phobius"/>
    </source>
</evidence>
<accession>A0A0G1VJC1</accession>
<evidence type="ECO:0000256" key="1">
    <source>
        <dbReference type="ARBA" id="ARBA00009179"/>
    </source>
</evidence>
<dbReference type="GO" id="GO:0006508">
    <property type="term" value="P:proteolysis"/>
    <property type="evidence" value="ECO:0007669"/>
    <property type="project" value="UniProtKB-KW"/>
</dbReference>
<keyword evidence="6" id="KW-0472">Membrane</keyword>
<dbReference type="AlphaFoldDB" id="A0A0G1VJC1"/>
<feature type="transmembrane region" description="Helical" evidence="6">
    <location>
        <begin position="12"/>
        <end position="32"/>
    </location>
</feature>
<keyword evidence="6" id="KW-1133">Transmembrane helix</keyword>
<dbReference type="GO" id="GO:0030288">
    <property type="term" value="C:outer membrane-bounded periplasmic space"/>
    <property type="evidence" value="ECO:0007669"/>
    <property type="project" value="TreeGrafter"/>
</dbReference>
<dbReference type="FunFam" id="2.30.42.10:FF:000063">
    <property type="entry name" value="Peptidase, S41 family"/>
    <property type="match status" value="1"/>
</dbReference>
<evidence type="ECO:0000256" key="5">
    <source>
        <dbReference type="RuleBase" id="RU004404"/>
    </source>
</evidence>
<protein>
    <submittedName>
        <fullName evidence="8">Carboxyl-terminal protease</fullName>
    </submittedName>
</protein>
<evidence type="ECO:0000256" key="2">
    <source>
        <dbReference type="ARBA" id="ARBA00022670"/>
    </source>
</evidence>
<name>A0A0G1VJC1_9BACT</name>
<dbReference type="SMART" id="SM00245">
    <property type="entry name" value="TSPc"/>
    <property type="match status" value="1"/>
</dbReference>
<dbReference type="Gene3D" id="2.30.42.10">
    <property type="match status" value="1"/>
</dbReference>
<dbReference type="PROSITE" id="PS50106">
    <property type="entry name" value="PDZ"/>
    <property type="match status" value="1"/>
</dbReference>
<dbReference type="Gene3D" id="3.30.750.44">
    <property type="match status" value="1"/>
</dbReference>
<evidence type="ECO:0000259" key="7">
    <source>
        <dbReference type="PROSITE" id="PS50106"/>
    </source>
</evidence>
<dbReference type="InterPro" id="IPR004447">
    <property type="entry name" value="Peptidase_S41A"/>
</dbReference>
<keyword evidence="4 5" id="KW-0720">Serine protease</keyword>
<keyword evidence="3 5" id="KW-0378">Hydrolase</keyword>
<dbReference type="SUPFAM" id="SSF50156">
    <property type="entry name" value="PDZ domain-like"/>
    <property type="match status" value="1"/>
</dbReference>
<proteinExistence type="inferred from homology"/>
<sequence length="420" mass="45198">MNEERLSEKTFSLRAVIVGAIVVLTLGFALGFTTGADGAEGGGLFGSEALPPSDVDFSPVWKAWRVIDEKFVPASVASSTPTASSTEEANQIRVWGMVQGLAESLGDPYTYFLPPAESEQFTEDLSGRFEGVGMEIAVRDQVLVVVSPLKGSPAEQAGIQSGDRILKIDGADTNGIDVGAAVKKIRGPRGSTVTLTIARDGLSEPREIQVTRDVINVPTIITTLRPDGVFVIQLYSFTANSPQLFREGLREFIDSGSTRLILDLRGNPGGYLEAAVDMASWFLPSGKIVVTEDYVEHAKNTVHRSRGYDIFNQNLKMVVLVDRGSASASEILAKALQHYGIATIVGTKTFGKGSVQELVNITSDTSLKITVARWLGPDTMQIPLEGIAPDIEVAFTPEDKEDGKDIQLERAVALLLEKSQ</sequence>
<dbReference type="GO" id="GO:0007165">
    <property type="term" value="P:signal transduction"/>
    <property type="evidence" value="ECO:0007669"/>
    <property type="project" value="TreeGrafter"/>
</dbReference>
<evidence type="ECO:0000313" key="9">
    <source>
        <dbReference type="Proteomes" id="UP000034589"/>
    </source>
</evidence>
<comment type="similarity">
    <text evidence="1 5">Belongs to the peptidase S41A family.</text>
</comment>
<keyword evidence="6" id="KW-0812">Transmembrane</keyword>
<dbReference type="SMART" id="SM00228">
    <property type="entry name" value="PDZ"/>
    <property type="match status" value="1"/>
</dbReference>
<gene>
    <name evidence="8" type="ORF">UY39_C0032G0003</name>
</gene>
<dbReference type="InterPro" id="IPR041489">
    <property type="entry name" value="PDZ_6"/>
</dbReference>